<dbReference type="GO" id="GO:0046983">
    <property type="term" value="F:protein dimerization activity"/>
    <property type="evidence" value="ECO:0007669"/>
    <property type="project" value="InterPro"/>
</dbReference>
<dbReference type="Gene3D" id="1.20.5.1930">
    <property type="match status" value="1"/>
</dbReference>
<feature type="transmembrane region" description="Helical" evidence="6">
    <location>
        <begin position="102"/>
        <end position="120"/>
    </location>
</feature>
<evidence type="ECO:0000256" key="2">
    <source>
        <dbReference type="ARBA" id="ARBA00012438"/>
    </source>
</evidence>
<dbReference type="GO" id="GO:0000155">
    <property type="term" value="F:phosphorelay sensor kinase activity"/>
    <property type="evidence" value="ECO:0007669"/>
    <property type="project" value="InterPro"/>
</dbReference>
<feature type="transmembrane region" description="Helical" evidence="6">
    <location>
        <begin position="149"/>
        <end position="171"/>
    </location>
</feature>
<comment type="catalytic activity">
    <reaction evidence="1">
        <text>ATP + protein L-histidine = ADP + protein N-phospho-L-histidine.</text>
        <dbReference type="EC" id="2.7.13.3"/>
    </reaction>
</comment>
<evidence type="ECO:0000259" key="7">
    <source>
        <dbReference type="SMART" id="SM00387"/>
    </source>
</evidence>
<evidence type="ECO:0000256" key="1">
    <source>
        <dbReference type="ARBA" id="ARBA00000085"/>
    </source>
</evidence>
<dbReference type="Proteomes" id="UP000199050">
    <property type="component" value="Unassembled WGS sequence"/>
</dbReference>
<gene>
    <name evidence="8" type="ORF">SAMN05216192_101208</name>
</gene>
<feature type="transmembrane region" description="Helical" evidence="6">
    <location>
        <begin position="125"/>
        <end position="143"/>
    </location>
</feature>
<organism evidence="8 9">
    <name type="scientific">Paenibacillus typhae</name>
    <dbReference type="NCBI Taxonomy" id="1174501"/>
    <lineage>
        <taxon>Bacteria</taxon>
        <taxon>Bacillati</taxon>
        <taxon>Bacillota</taxon>
        <taxon>Bacilli</taxon>
        <taxon>Bacillales</taxon>
        <taxon>Paenibacillaceae</taxon>
        <taxon>Paenibacillus</taxon>
    </lineage>
</organism>
<keyword evidence="6" id="KW-0472">Membrane</keyword>
<dbReference type="InterPro" id="IPR003594">
    <property type="entry name" value="HATPase_dom"/>
</dbReference>
<dbReference type="OrthoDB" id="9781904at2"/>
<evidence type="ECO:0000256" key="3">
    <source>
        <dbReference type="ARBA" id="ARBA00022679"/>
    </source>
</evidence>
<dbReference type="GO" id="GO:0016020">
    <property type="term" value="C:membrane"/>
    <property type="evidence" value="ECO:0007669"/>
    <property type="project" value="InterPro"/>
</dbReference>
<dbReference type="EMBL" id="FNDX01000001">
    <property type="protein sequence ID" value="SDH80074.1"/>
    <property type="molecule type" value="Genomic_DNA"/>
</dbReference>
<keyword evidence="3" id="KW-0808">Transferase</keyword>
<dbReference type="SMART" id="SM00387">
    <property type="entry name" value="HATPase_c"/>
    <property type="match status" value="1"/>
</dbReference>
<evidence type="ECO:0000313" key="8">
    <source>
        <dbReference type="EMBL" id="SDH80074.1"/>
    </source>
</evidence>
<dbReference type="AlphaFoldDB" id="A0A1G8FD30"/>
<dbReference type="EC" id="2.7.13.3" evidence="2"/>
<evidence type="ECO:0000256" key="4">
    <source>
        <dbReference type="ARBA" id="ARBA00022777"/>
    </source>
</evidence>
<dbReference type="InterPro" id="IPR011712">
    <property type="entry name" value="Sig_transdc_His_kin_sub3_dim/P"/>
</dbReference>
<dbReference type="SUPFAM" id="SSF55874">
    <property type="entry name" value="ATPase domain of HSP90 chaperone/DNA topoisomerase II/histidine kinase"/>
    <property type="match status" value="1"/>
</dbReference>
<evidence type="ECO:0000256" key="6">
    <source>
        <dbReference type="SAM" id="Phobius"/>
    </source>
</evidence>
<dbReference type="Pfam" id="PF07730">
    <property type="entry name" value="HisKA_3"/>
    <property type="match status" value="1"/>
</dbReference>
<dbReference type="PANTHER" id="PTHR24421:SF55">
    <property type="entry name" value="SENSOR HISTIDINE KINASE YDFH"/>
    <property type="match status" value="1"/>
</dbReference>
<keyword evidence="5" id="KW-0902">Two-component regulatory system</keyword>
<proteinExistence type="predicted"/>
<dbReference type="CDD" id="cd16917">
    <property type="entry name" value="HATPase_UhpB-NarQ-NarX-like"/>
    <property type="match status" value="1"/>
</dbReference>
<keyword evidence="6" id="KW-0812">Transmembrane</keyword>
<dbReference type="STRING" id="1174501.SAMN05216192_101208"/>
<dbReference type="Pfam" id="PF02518">
    <property type="entry name" value="HATPase_c"/>
    <property type="match status" value="1"/>
</dbReference>
<feature type="transmembrane region" description="Helical" evidence="6">
    <location>
        <begin position="78"/>
        <end position="96"/>
    </location>
</feature>
<feature type="transmembrane region" description="Helical" evidence="6">
    <location>
        <begin position="21"/>
        <end position="42"/>
    </location>
</feature>
<dbReference type="PANTHER" id="PTHR24421">
    <property type="entry name" value="NITRATE/NITRITE SENSOR PROTEIN NARX-RELATED"/>
    <property type="match status" value="1"/>
</dbReference>
<name>A0A1G8FD30_9BACL</name>
<keyword evidence="6" id="KW-1133">Transmembrane helix</keyword>
<dbReference type="InterPro" id="IPR050482">
    <property type="entry name" value="Sensor_HK_TwoCompSys"/>
</dbReference>
<reference evidence="9" key="1">
    <citation type="submission" date="2016-10" db="EMBL/GenBank/DDBJ databases">
        <authorList>
            <person name="Varghese N."/>
            <person name="Submissions S."/>
        </authorList>
    </citation>
    <scope>NUCLEOTIDE SEQUENCE [LARGE SCALE GENOMIC DNA]</scope>
    <source>
        <strain evidence="9">CGMCC 1.11012</strain>
    </source>
</reference>
<evidence type="ECO:0000256" key="5">
    <source>
        <dbReference type="ARBA" id="ARBA00023012"/>
    </source>
</evidence>
<accession>A0A1G8FD30</accession>
<protein>
    <recommendedName>
        <fullName evidence="2">histidine kinase</fullName>
        <ecNumber evidence="2">2.7.13.3</ecNumber>
    </recommendedName>
</protein>
<evidence type="ECO:0000313" key="9">
    <source>
        <dbReference type="Proteomes" id="UP000199050"/>
    </source>
</evidence>
<feature type="domain" description="Histidine kinase/HSP90-like ATPase" evidence="7">
    <location>
        <begin position="307"/>
        <end position="401"/>
    </location>
</feature>
<keyword evidence="9" id="KW-1185">Reference proteome</keyword>
<keyword evidence="4 8" id="KW-0418">Kinase</keyword>
<feature type="transmembrane region" description="Helical" evidence="6">
    <location>
        <begin position="48"/>
        <end position="66"/>
    </location>
</feature>
<dbReference type="InterPro" id="IPR036890">
    <property type="entry name" value="HATPase_C_sf"/>
</dbReference>
<sequence length="405" mass="45700">MRTMHLFKTKNELQKLRIDELMVARIPVLIWVSLVYAASMILQSIGELTLLNALLFTIVYIVHATLHWSLYRISLSKAWLYFIIQGLLIFTCALLMPDSSPAVIIGLFPVLIGQSIGLFYQRRKIALVSLYCISMFFYTIIYVGDEYDLVLLVLLFLLMLIVVGAYASMFFQQVHARIRTQIFLEDLEKAHKKVEELTLANERQRLARDLHDTLAQGVAGLIMQLEAVNAHITQGNIQRAQEFVGVSMSQARRTLAEARLAIDNLRAKSVSKTDFEEAVRDEVHRFNQATGIDVMQQLKIASVMTGTLKEHSLQIISECLMNVAKHAKADKVWINVQEQNNRIQIEIKDNGVGFDTNVIGKKTGHYGLLGLYERVRLIGGEITIKSLSSGTRIQIEAPVNKGDGI</sequence>
<dbReference type="Gene3D" id="3.30.565.10">
    <property type="entry name" value="Histidine kinase-like ATPase, C-terminal domain"/>
    <property type="match status" value="1"/>
</dbReference>
<dbReference type="RefSeq" id="WP_090711313.1">
    <property type="nucleotide sequence ID" value="NZ_CBCSKY010000007.1"/>
</dbReference>